<dbReference type="EMBL" id="GBXM01043945">
    <property type="protein sequence ID" value="JAH64632.1"/>
    <property type="molecule type" value="Transcribed_RNA"/>
</dbReference>
<evidence type="ECO:0000313" key="1">
    <source>
        <dbReference type="EMBL" id="JAH64632.1"/>
    </source>
</evidence>
<proteinExistence type="predicted"/>
<reference evidence="1" key="2">
    <citation type="journal article" date="2015" name="Fish Shellfish Immunol.">
        <title>Early steps in the European eel (Anguilla anguilla)-Vibrio vulnificus interaction in the gills: Role of the RtxA13 toxin.</title>
        <authorList>
            <person name="Callol A."/>
            <person name="Pajuelo D."/>
            <person name="Ebbesson L."/>
            <person name="Teles M."/>
            <person name="MacKenzie S."/>
            <person name="Amaro C."/>
        </authorList>
    </citation>
    <scope>NUCLEOTIDE SEQUENCE</scope>
</reference>
<name>A0A0E9UFW2_ANGAN</name>
<organism evidence="1">
    <name type="scientific">Anguilla anguilla</name>
    <name type="common">European freshwater eel</name>
    <name type="synonym">Muraena anguilla</name>
    <dbReference type="NCBI Taxonomy" id="7936"/>
    <lineage>
        <taxon>Eukaryota</taxon>
        <taxon>Metazoa</taxon>
        <taxon>Chordata</taxon>
        <taxon>Craniata</taxon>
        <taxon>Vertebrata</taxon>
        <taxon>Euteleostomi</taxon>
        <taxon>Actinopterygii</taxon>
        <taxon>Neopterygii</taxon>
        <taxon>Teleostei</taxon>
        <taxon>Anguilliformes</taxon>
        <taxon>Anguillidae</taxon>
        <taxon>Anguilla</taxon>
    </lineage>
</organism>
<reference evidence="1" key="1">
    <citation type="submission" date="2014-11" db="EMBL/GenBank/DDBJ databases">
        <authorList>
            <person name="Amaro Gonzalez C."/>
        </authorList>
    </citation>
    <scope>NUCLEOTIDE SEQUENCE</scope>
</reference>
<dbReference type="AlphaFoldDB" id="A0A0E9UFW2"/>
<protein>
    <submittedName>
        <fullName evidence="1">Uncharacterized protein</fullName>
    </submittedName>
</protein>
<accession>A0A0E9UFW2</accession>
<sequence>MCCQPQNQYVVSPLLRHAKIWPVMAFPGDSQRFSTFIFLVLTCELNS</sequence>